<dbReference type="AlphaFoldDB" id="A0A319AXV4"/>
<proteinExistence type="predicted"/>
<dbReference type="GeneID" id="37206058"/>
<organism evidence="1 2">
    <name type="scientific">Aspergillus vadensis (strain CBS 113365 / IMI 142717 / IBT 24658)</name>
    <dbReference type="NCBI Taxonomy" id="1448311"/>
    <lineage>
        <taxon>Eukaryota</taxon>
        <taxon>Fungi</taxon>
        <taxon>Dikarya</taxon>
        <taxon>Ascomycota</taxon>
        <taxon>Pezizomycotina</taxon>
        <taxon>Eurotiomycetes</taxon>
        <taxon>Eurotiomycetidae</taxon>
        <taxon>Eurotiales</taxon>
        <taxon>Aspergillaceae</taxon>
        <taxon>Aspergillus</taxon>
        <taxon>Aspergillus subgen. Circumdati</taxon>
    </lineage>
</organism>
<keyword evidence="2" id="KW-1185">Reference proteome</keyword>
<evidence type="ECO:0000313" key="1">
    <source>
        <dbReference type="EMBL" id="PYH65137.1"/>
    </source>
</evidence>
<evidence type="ECO:0000313" key="2">
    <source>
        <dbReference type="Proteomes" id="UP000248405"/>
    </source>
</evidence>
<name>A0A319AXV4_ASPVC</name>
<sequence>MLMSLIFKLRRCNRGRNCGIIWHRSDSYCPPQPIKKAKKKKKEKKAKRKGKESMSLANLAICQHPSCSNLAILASRCLYEVLEASKWNMSMILSIILSSLSAAAFPSVKHVSWMNANMLWTLRLLGGIYSLEEMVSLHLSHGNKLYRMPQLLVFSTENTTIWSLSSP</sequence>
<dbReference type="EMBL" id="KZ821639">
    <property type="protein sequence ID" value="PYH65137.1"/>
    <property type="molecule type" value="Genomic_DNA"/>
</dbReference>
<protein>
    <submittedName>
        <fullName evidence="1">Uncharacterized protein</fullName>
    </submittedName>
</protein>
<reference evidence="1" key="1">
    <citation type="submission" date="2016-12" db="EMBL/GenBank/DDBJ databases">
        <title>The genomes of Aspergillus section Nigri reveals drivers in fungal speciation.</title>
        <authorList>
            <consortium name="DOE Joint Genome Institute"/>
            <person name="Vesth T.C."/>
            <person name="Nybo J."/>
            <person name="Theobald S."/>
            <person name="Brandl J."/>
            <person name="Frisvad J.C."/>
            <person name="Nielsen K.F."/>
            <person name="Lyhne E.K."/>
            <person name="Kogle M.E."/>
            <person name="Kuo A."/>
            <person name="Riley R."/>
            <person name="Clum A."/>
            <person name="Nolan M."/>
            <person name="Lipzen A."/>
            <person name="Salamov A."/>
            <person name="Henrissat B."/>
            <person name="Wiebenga A."/>
            <person name="De Vries R.P."/>
            <person name="Grigoriev I.V."/>
            <person name="Mortensen U.H."/>
            <person name="Andersen M.R."/>
            <person name="Baker S.E."/>
        </authorList>
    </citation>
    <scope>NUCLEOTIDE SEQUENCE [LARGE SCALE GENOMIC DNA]</scope>
    <source>
        <strain evidence="1">CBS 113365</strain>
    </source>
</reference>
<accession>A0A319AXV4</accession>
<dbReference type="Proteomes" id="UP000248405">
    <property type="component" value="Unassembled WGS sequence"/>
</dbReference>
<gene>
    <name evidence="1" type="ORF">BO88DRAFT_143219</name>
</gene>
<dbReference type="RefSeq" id="XP_025558931.1">
    <property type="nucleotide sequence ID" value="XM_025701466.1"/>
</dbReference>